<dbReference type="InterPro" id="IPR001584">
    <property type="entry name" value="Integrase_cat-core"/>
</dbReference>
<sequence length="2868" mass="320742">MPSLRIVLVATCFASASGGACTPVDSLYCPVNDVTEHADINRDVKLIKDHLKANDYTSAKAVYTGGSFSSKGGGIMRTLQALAQKAQGSPVMREKVAVPCSCLHVFELAHRDWCRGAAGSDLWRPGGWQDSGWDRAQNAGWLSDHQMRSFNVADVRFTTAMNNGRWAGSYDEAAFPYADGEWSDERWASREVKTNEKVPIPEFSGEGNEQEVGKSARSYVRKVQVWLRCTRMPPAQRALALYNSLTDRAWAYAEELDMDILASENGVSYYLEWIQTRFMEVEMTKISQMMNDLFRKCKRRPEQSVREFNVEFERMVLRLREVRCELPPLVKAWLYVDKLRLSEPEELALLASVGNEYDVRKLQQAAMIQDRSLRHGGGSGDSSGGRPRWQNKWGKQSVHMTTHDEEVWSSDDEPNEDDDDRNLVEEDVAEAAHTAYMAYQGAKAKYREALKGRGVDLEEVKRRNEERLKAAKARSFCSACKRRGHWHRDPECPLRNEKRENSAIPQTNQVNMARNIQSSCVASCPVNFEDKDNDKMLAILDTACTKSVAGYQWFQKFYEMADNLGIPWHAVDEVDQFQFGASRIYSSSFAVCGWFAIQGKWFMVKVAIVPCPVPLLFSRPVLSKLGVQYDLAAQQVSLKALNVDGLNTATSDTGHPALPVSQFPEDAPPGGFPLDFDDVWVPERVYMVAAAGLSRVSDFCSSKESFEKNIFYPKKVPLEVLNMLNSDDTVGAAAFFSWWSHANQSKDFWVETEKEMIRVHVVPRRFLFDPSKWKTTQSSLRNSLLSCLLGERRSEMIPVLSDGVVVKIHHDKKFDVQLEPEEEIGLWIGRSRFTKLEPSTSGRDPSIVEQLQKELIKNQVPVHPSWTVPELRSMVMETRQANLHPSQKGPDDMKGLTKFTLEELTNQARQLNITLPPKPTRGWLIRVLRESKATPAETIVPFGKFKGWLYREVPVAYLQWAVKECEGNQNCHPDLERLATWGKCELERLKEKHPTKDPSQDPEAMAKIPPPSAAELREGTGSDSSLGRVSNFAPQPRRTRRLQEMSASAAAAEEEANEIDEIRMLETCLATLKERRALDARMINVDEDKIYELSGSESDGHKTPFGTDISKGNKPWSVEYELRGAETDSEEEFDFDMGDQTKEFTGENNGRMSDILSPREKAKQGMRARKKMNMATSKKLKSNMVFLCTLFTSCLGAMSSFAGEVIGEPMADVRAVFTSSSQLQPGGNREVDCLELFAGKARISEAFAKKHRGVLHPRDLLYGHDFRHEETQNEIVGEIAAHRPGLVWMAPPCTVWGNFSRLNYGDQERRRLRRREMKLIKFADEVMRLQVQLGGQFVVENPRGSDIWRTPDFQDWISSGRAQIAKADLCSYGMKNISGDFPLLKPLSLLCSNEVFAQHIQRLCDGGHEHMPIHGANTAHSAVYPTAFANAVLKSYDKSQQHHVAFPTASTSSTALPLQAQETVDPEPYGAKAISFKGKVNPTIAAALRRVHQNLGHPPNRELIKHLRIGEAPQSVLHAAEQLVCRTCEKSSKAKPHRVSAPVVALDFNEVVAADILWVDTADKRNLPALNIVDLASTYQVVIPLPGTKSSDVSLAFTSGWIQWAGAPRQILVDLDSAFKDQFLTLMDEKCIIVRSAAGQAHWQNGVCERHGGSWKEIYAKLLEEHLILEEEFTEACAAVSDAKNQLRNRSGFSPRQWVFGTNGRQIGDLFDGTNDMASIPVESPDAKFARSTVIKNGARAAFFRCQTKDALDRAILHKPRIQPENYNVGDMVFIYREMRQGKGKKPSAAWTGPAVVIGREGSNYWMARGGRCLLAAPEHIRPADAEEVGETLRIKMAMKEVRNLMTSLQGEEYEEADDGAAPTEDMVVDTDVNQPAGADMEVEDPLHGGVPGPQDRLWEQVSAREDLIRSSVRRSQALDDVPACLKKPRVQFMVKRCISEKGKEKQLEKELPWGLIPPDEREMYREAELKQWQEHVEFGAVRPLSLSESEEVRRRVSPDRILRSRFAYKDKNYAKRKCDPSVPAKPKARLCIAGHCDPDLGRVDMQVDAPTACRHSILLALQLCLCRGWHVSVGDIKAAFLNGVPAPRKLYFSQPKNGIPSLSQGQLVEVLKGVFGLSTSPKLWWMKLSKEILAIKITITGRTLIIKQNTIDPCVFQVCDTHEGGNVRGILLTHVDDIMLMTEKDLVEPIQKALQEKFPVEEWVADEFEYVGCEYKCTPTEIHITQKHYTAGRVDKVTAKALPDGSTSREQIEENRTSIGSLSWLAKQTRPDLQFCVSQAQKRQNNPSQDDIKKTNKAVDAALAFQDKGIVLRYVAEKEIAFVTFHDAAWANVSEEGSENDLQWLGDHQLRSQLGSLVLVTSKQAFIEGKSDFSIIDWKSKGSTRVCRSTFAGETMACCEGVESALFLRCLFLSFARGISISEDDSGRFAPLHCVTDCRSLYDHLHREGVPKAPAEKRLAIDLAGLRQILMREAKHQWHEKYGTVGDPTPDKPCRPPLHWHKGPQSCVKRFCLSLPHVENIQPFGRELSPLMLVDVDMTVNGKYTNVFFSGALDLYGSIDGIWHNYIIACLDDTGFCAGKSHDFKSYIINKCLIGVVTAYATYELGAAVWKAGENMTADDEAAYAWDEGAAFHIGNIEPVIGDGYTGKAPGNLYSPYEFNWKRDDDFDDGLSTHAAAPPTLNFGLLNVRGTYNAANVASAQLAMYKIYSIAAIRSALKYANKAYNNGTFQEKYLAEGWAYWRSASGYISTVNKTIVQQVDALFDLSLTDMPADTDCTIKSLLEPMYPDLGITCAMVGTWKDVREISGHCLATACDDTGNSATLGDSSTAWVDMCKAIPSTSESEMENSGFTASVAAAMPLSILAIFF</sequence>
<dbReference type="OrthoDB" id="447452at2759"/>
<dbReference type="InterPro" id="IPR013103">
    <property type="entry name" value="RVT_2"/>
</dbReference>
<organism evidence="4">
    <name type="scientific">Cladocopium goreaui</name>
    <dbReference type="NCBI Taxonomy" id="2562237"/>
    <lineage>
        <taxon>Eukaryota</taxon>
        <taxon>Sar</taxon>
        <taxon>Alveolata</taxon>
        <taxon>Dinophyceae</taxon>
        <taxon>Suessiales</taxon>
        <taxon>Symbiodiniaceae</taxon>
        <taxon>Cladocopium</taxon>
    </lineage>
</organism>
<dbReference type="Gene3D" id="3.30.420.10">
    <property type="entry name" value="Ribonuclease H-like superfamily/Ribonuclease H"/>
    <property type="match status" value="1"/>
</dbReference>
<dbReference type="EMBL" id="CAMXCT030006733">
    <property type="protein sequence ID" value="CAL4806454.1"/>
    <property type="molecule type" value="Genomic_DNA"/>
</dbReference>
<dbReference type="PROSITE" id="PS50994">
    <property type="entry name" value="INTEGRASE"/>
    <property type="match status" value="1"/>
</dbReference>
<evidence type="ECO:0000313" key="5">
    <source>
        <dbReference type="EMBL" id="CAL4806454.1"/>
    </source>
</evidence>
<comment type="caution">
    <text evidence="4">The sequence shown here is derived from an EMBL/GenBank/DDBJ whole genome shotgun (WGS) entry which is preliminary data.</text>
</comment>
<dbReference type="GO" id="GO:0003676">
    <property type="term" value="F:nucleic acid binding"/>
    <property type="evidence" value="ECO:0007669"/>
    <property type="project" value="InterPro"/>
</dbReference>
<name>A0A9P1GQQ6_9DINO</name>
<feature type="region of interest" description="Disordered" evidence="1">
    <location>
        <begin position="991"/>
        <end position="1044"/>
    </location>
</feature>
<dbReference type="SUPFAM" id="SSF53098">
    <property type="entry name" value="Ribonuclease H-like"/>
    <property type="match status" value="1"/>
</dbReference>
<feature type="chain" id="PRO_5043273036" evidence="2">
    <location>
        <begin position="19"/>
        <end position="2868"/>
    </location>
</feature>
<keyword evidence="2" id="KW-0732">Signal</keyword>
<dbReference type="Proteomes" id="UP001152797">
    <property type="component" value="Unassembled WGS sequence"/>
</dbReference>
<evidence type="ECO:0000313" key="6">
    <source>
        <dbReference type="Proteomes" id="UP001152797"/>
    </source>
</evidence>
<evidence type="ECO:0000256" key="1">
    <source>
        <dbReference type="SAM" id="MobiDB-lite"/>
    </source>
</evidence>
<accession>A0A9P1GQQ6</accession>
<feature type="region of interest" description="Disordered" evidence="1">
    <location>
        <begin position="370"/>
        <end position="396"/>
    </location>
</feature>
<gene>
    <name evidence="4" type="ORF">C1SCF055_LOCUS43662</name>
</gene>
<dbReference type="PROSITE" id="PS51257">
    <property type="entry name" value="PROKAR_LIPOPROTEIN"/>
    <property type="match status" value="1"/>
</dbReference>
<protein>
    <submittedName>
        <fullName evidence="5">Retrovirus-related Pol polyprotein from transposon RE2 (Retro element 2) (AtRE2)</fullName>
    </submittedName>
</protein>
<evidence type="ECO:0000259" key="3">
    <source>
        <dbReference type="PROSITE" id="PS50994"/>
    </source>
</evidence>
<dbReference type="Pfam" id="PF07727">
    <property type="entry name" value="RVT_2"/>
    <property type="match status" value="1"/>
</dbReference>
<feature type="domain" description="Integrase catalytic" evidence="3">
    <location>
        <begin position="1538"/>
        <end position="1703"/>
    </location>
</feature>
<dbReference type="EMBL" id="CAMXCT020006733">
    <property type="protein sequence ID" value="CAL1172517.1"/>
    <property type="molecule type" value="Genomic_DNA"/>
</dbReference>
<reference evidence="5 6" key="2">
    <citation type="submission" date="2024-05" db="EMBL/GenBank/DDBJ databases">
        <authorList>
            <person name="Chen Y."/>
            <person name="Shah S."/>
            <person name="Dougan E. K."/>
            <person name="Thang M."/>
            <person name="Chan C."/>
        </authorList>
    </citation>
    <scope>NUCLEOTIDE SEQUENCE [LARGE SCALE GENOMIC DNA]</scope>
</reference>
<proteinExistence type="predicted"/>
<dbReference type="EMBL" id="CAMXCT010006733">
    <property type="protein sequence ID" value="CAI4019142.1"/>
    <property type="molecule type" value="Genomic_DNA"/>
</dbReference>
<feature type="signal peptide" evidence="2">
    <location>
        <begin position="1"/>
        <end position="18"/>
    </location>
</feature>
<dbReference type="GO" id="GO:0015074">
    <property type="term" value="P:DNA integration"/>
    <property type="evidence" value="ECO:0007669"/>
    <property type="project" value="InterPro"/>
</dbReference>
<evidence type="ECO:0000256" key="2">
    <source>
        <dbReference type="SAM" id="SignalP"/>
    </source>
</evidence>
<evidence type="ECO:0000313" key="4">
    <source>
        <dbReference type="EMBL" id="CAI4019142.1"/>
    </source>
</evidence>
<dbReference type="InterPro" id="IPR036397">
    <property type="entry name" value="RNaseH_sf"/>
</dbReference>
<keyword evidence="6" id="KW-1185">Reference proteome</keyword>
<reference evidence="4" key="1">
    <citation type="submission" date="2022-10" db="EMBL/GenBank/DDBJ databases">
        <authorList>
            <person name="Chen Y."/>
            <person name="Dougan E. K."/>
            <person name="Chan C."/>
            <person name="Rhodes N."/>
            <person name="Thang M."/>
        </authorList>
    </citation>
    <scope>NUCLEOTIDE SEQUENCE</scope>
</reference>
<dbReference type="InterPro" id="IPR012337">
    <property type="entry name" value="RNaseH-like_sf"/>
</dbReference>